<accession>A0AAD6ZV80</accession>
<sequence>MHRLGIGQQAQRHRSWPPLRTYSYGSIAKLGLGEQYEDASASAAPDAKTVLITFPLTAPAPPRPSQRSINSSSLFYGLHSQFTRTDCANAEVELLALSPAVRNWLPHVAPTKDALPGKGGLYLTHGLDLVRDARNDEEGDLYAKTMMASGRARACMYDSRRQGDREQPIEFRARAWVPVPSSSCVYSSNLHASTKSHVHLGPEIPAASRHPPNLRRADGLDVFFHYLSSVNLLPGAGKPAPAHTALRLPRYTALWPLYDHHLVFFAPSLVVAHANGASSATRRPYPPALYARPIRTAKANAGTHKMQGQARARSEAYSAGRGTRTGGDGGDGWAAGHGEGVENSDDYGSCGVGATVACRFRTLTTSAAVRGRRRSEAVRGTGTAAVRPYAYDDHDLRPRADASSPPPLVLL</sequence>
<evidence type="ECO:0000313" key="3">
    <source>
        <dbReference type="Proteomes" id="UP001218218"/>
    </source>
</evidence>
<evidence type="ECO:0000256" key="1">
    <source>
        <dbReference type="SAM" id="MobiDB-lite"/>
    </source>
</evidence>
<reference evidence="2" key="1">
    <citation type="submission" date="2023-03" db="EMBL/GenBank/DDBJ databases">
        <title>Massive genome expansion in bonnet fungi (Mycena s.s.) driven by repeated elements and novel gene families across ecological guilds.</title>
        <authorList>
            <consortium name="Lawrence Berkeley National Laboratory"/>
            <person name="Harder C.B."/>
            <person name="Miyauchi S."/>
            <person name="Viragh M."/>
            <person name="Kuo A."/>
            <person name="Thoen E."/>
            <person name="Andreopoulos B."/>
            <person name="Lu D."/>
            <person name="Skrede I."/>
            <person name="Drula E."/>
            <person name="Henrissat B."/>
            <person name="Morin E."/>
            <person name="Kohler A."/>
            <person name="Barry K."/>
            <person name="LaButti K."/>
            <person name="Morin E."/>
            <person name="Salamov A."/>
            <person name="Lipzen A."/>
            <person name="Mereny Z."/>
            <person name="Hegedus B."/>
            <person name="Baldrian P."/>
            <person name="Stursova M."/>
            <person name="Weitz H."/>
            <person name="Taylor A."/>
            <person name="Grigoriev I.V."/>
            <person name="Nagy L.G."/>
            <person name="Martin F."/>
            <person name="Kauserud H."/>
        </authorList>
    </citation>
    <scope>NUCLEOTIDE SEQUENCE</scope>
    <source>
        <strain evidence="2">CBHHK002</strain>
    </source>
</reference>
<dbReference type="Proteomes" id="UP001218218">
    <property type="component" value="Unassembled WGS sequence"/>
</dbReference>
<dbReference type="EMBL" id="JARIHO010000026">
    <property type="protein sequence ID" value="KAJ7340814.1"/>
    <property type="molecule type" value="Genomic_DNA"/>
</dbReference>
<dbReference type="AlphaFoldDB" id="A0AAD6ZV80"/>
<gene>
    <name evidence="2" type="ORF">DFH08DRAFT_1082310</name>
</gene>
<comment type="caution">
    <text evidence="2">The sequence shown here is derived from an EMBL/GenBank/DDBJ whole genome shotgun (WGS) entry which is preliminary data.</text>
</comment>
<feature type="region of interest" description="Disordered" evidence="1">
    <location>
        <begin position="370"/>
        <end position="411"/>
    </location>
</feature>
<protein>
    <submittedName>
        <fullName evidence="2">Uncharacterized protein</fullName>
    </submittedName>
</protein>
<keyword evidence="3" id="KW-1185">Reference proteome</keyword>
<organism evidence="2 3">
    <name type="scientific">Mycena albidolilacea</name>
    <dbReference type="NCBI Taxonomy" id="1033008"/>
    <lineage>
        <taxon>Eukaryota</taxon>
        <taxon>Fungi</taxon>
        <taxon>Dikarya</taxon>
        <taxon>Basidiomycota</taxon>
        <taxon>Agaricomycotina</taxon>
        <taxon>Agaricomycetes</taxon>
        <taxon>Agaricomycetidae</taxon>
        <taxon>Agaricales</taxon>
        <taxon>Marasmiineae</taxon>
        <taxon>Mycenaceae</taxon>
        <taxon>Mycena</taxon>
    </lineage>
</organism>
<evidence type="ECO:0000313" key="2">
    <source>
        <dbReference type="EMBL" id="KAJ7340814.1"/>
    </source>
</evidence>
<feature type="compositionally biased region" description="Gly residues" evidence="1">
    <location>
        <begin position="323"/>
        <end position="337"/>
    </location>
</feature>
<proteinExistence type="predicted"/>
<name>A0AAD6ZV80_9AGAR</name>
<feature type="region of interest" description="Disordered" evidence="1">
    <location>
        <begin position="301"/>
        <end position="337"/>
    </location>
</feature>
<feature type="compositionally biased region" description="Basic and acidic residues" evidence="1">
    <location>
        <begin position="390"/>
        <end position="400"/>
    </location>
</feature>